<dbReference type="InterPro" id="IPR004839">
    <property type="entry name" value="Aminotransferase_I/II_large"/>
</dbReference>
<dbReference type="Pfam" id="PF00155">
    <property type="entry name" value="Aminotran_1_2"/>
    <property type="match status" value="1"/>
</dbReference>
<evidence type="ECO:0000256" key="5">
    <source>
        <dbReference type="ARBA" id="ARBA00022679"/>
    </source>
</evidence>
<name>D9SN10_CLOC7</name>
<dbReference type="KEGG" id="ccb:Clocel_2133"/>
<evidence type="ECO:0000256" key="6">
    <source>
        <dbReference type="ARBA" id="ARBA00022898"/>
    </source>
</evidence>
<evidence type="ECO:0000313" key="8">
    <source>
        <dbReference type="EMBL" id="ADL51876.1"/>
    </source>
</evidence>
<evidence type="ECO:0000256" key="4">
    <source>
        <dbReference type="ARBA" id="ARBA00022576"/>
    </source>
</evidence>
<dbReference type="GO" id="GO:0008483">
    <property type="term" value="F:transaminase activity"/>
    <property type="evidence" value="ECO:0007669"/>
    <property type="project" value="UniProtKB-KW"/>
</dbReference>
<dbReference type="InterPro" id="IPR050859">
    <property type="entry name" value="Class-I_PLP-dep_aminotransf"/>
</dbReference>
<sequence>MEIKYSKIANSLKASEIREILKLSEMPQIISFAGGMPASETFPIKELAKISKKVIEEDGNIALQYTATEGYTPLRETIAKERMTKLGVKTSAEEILIISGSQQGLDLIGRLLIDENDTVICENPSYLGALNAFRLNNPNLIGIPMDKDGMIIEELEKVLATDTTVKLIYTIPDFQNPTGVTMSLERRKRLAELATKYKVIVAEDSPYGELNFNKRTLPSIKSFDRDGYVIFIGTFSKILCPGNRIAWMCAKKEILEKLTQMKQAVDLQSSTLSQRIIYFYINKYDIEAHIENINTLYLKRRDVMINAIESFFPKDVGITRPSGGLFIWVELKQEIDTAELLKKALTLNVAFVPGKAFFVDADKRNFLRLNYSSMNELKIEEGIKRISKLLTKYYN</sequence>
<dbReference type="PANTHER" id="PTHR42790:SF19">
    <property type="entry name" value="KYNURENINE_ALPHA-AMINOADIPATE AMINOTRANSFERASE, MITOCHONDRIAL"/>
    <property type="match status" value="1"/>
</dbReference>
<dbReference type="Gene3D" id="3.90.1150.10">
    <property type="entry name" value="Aspartate Aminotransferase, domain 1"/>
    <property type="match status" value="1"/>
</dbReference>
<dbReference type="EMBL" id="CP002160">
    <property type="protein sequence ID" value="ADL51876.1"/>
    <property type="molecule type" value="Genomic_DNA"/>
</dbReference>
<evidence type="ECO:0000256" key="2">
    <source>
        <dbReference type="ARBA" id="ARBA00007441"/>
    </source>
</evidence>
<keyword evidence="5" id="KW-0808">Transferase</keyword>
<dbReference type="FunFam" id="3.40.640.10:FF:000053">
    <property type="entry name" value="Aminotransferase, class I"/>
    <property type="match status" value="1"/>
</dbReference>
<dbReference type="InterPro" id="IPR015424">
    <property type="entry name" value="PyrdxlP-dep_Trfase"/>
</dbReference>
<gene>
    <name evidence="8" type="ordered locus">Clocel_2133</name>
</gene>
<keyword evidence="4" id="KW-0032">Aminotransferase</keyword>
<keyword evidence="9" id="KW-1185">Reference proteome</keyword>
<dbReference type="eggNOG" id="COG1167">
    <property type="taxonomic scope" value="Bacteria"/>
</dbReference>
<dbReference type="InterPro" id="IPR015422">
    <property type="entry name" value="PyrdxlP-dep_Trfase_small"/>
</dbReference>
<feature type="domain" description="Aminotransferase class I/classII large" evidence="7">
    <location>
        <begin position="41"/>
        <end position="386"/>
    </location>
</feature>
<evidence type="ECO:0000256" key="1">
    <source>
        <dbReference type="ARBA" id="ARBA00001933"/>
    </source>
</evidence>
<evidence type="ECO:0000256" key="3">
    <source>
        <dbReference type="ARBA" id="ARBA00011738"/>
    </source>
</evidence>
<dbReference type="PANTHER" id="PTHR42790">
    <property type="entry name" value="AMINOTRANSFERASE"/>
    <property type="match status" value="1"/>
</dbReference>
<dbReference type="RefSeq" id="WP_010076905.1">
    <property type="nucleotide sequence ID" value="NC_014393.1"/>
</dbReference>
<dbReference type="AlphaFoldDB" id="D9SN10"/>
<comment type="cofactor">
    <cofactor evidence="1">
        <name>pyridoxal 5'-phosphate</name>
        <dbReference type="ChEBI" id="CHEBI:597326"/>
    </cofactor>
</comment>
<dbReference type="InterPro" id="IPR015421">
    <property type="entry name" value="PyrdxlP-dep_Trfase_major"/>
</dbReference>
<dbReference type="HOGENOM" id="CLU_017584_0_6_9"/>
<dbReference type="STRING" id="573061.Clocel_2133"/>
<keyword evidence="6" id="KW-0663">Pyridoxal phosphate</keyword>
<organism evidence="8 9">
    <name type="scientific">Clostridium cellulovorans (strain ATCC 35296 / DSM 3052 / OCM 3 / 743B)</name>
    <dbReference type="NCBI Taxonomy" id="573061"/>
    <lineage>
        <taxon>Bacteria</taxon>
        <taxon>Bacillati</taxon>
        <taxon>Bacillota</taxon>
        <taxon>Clostridia</taxon>
        <taxon>Eubacteriales</taxon>
        <taxon>Clostridiaceae</taxon>
        <taxon>Clostridium</taxon>
    </lineage>
</organism>
<comment type="subunit">
    <text evidence="3">Homodimer.</text>
</comment>
<accession>D9SN10</accession>
<dbReference type="CDD" id="cd00609">
    <property type="entry name" value="AAT_like"/>
    <property type="match status" value="1"/>
</dbReference>
<evidence type="ECO:0000313" key="9">
    <source>
        <dbReference type="Proteomes" id="UP000002730"/>
    </source>
</evidence>
<dbReference type="Proteomes" id="UP000002730">
    <property type="component" value="Chromosome"/>
</dbReference>
<comment type="similarity">
    <text evidence="2">Belongs to the class-I pyridoxal-phosphate-dependent aminotransferase family.</text>
</comment>
<protein>
    <submittedName>
        <fullName evidence="8">Putative transcriptional regulator, GntR family</fullName>
    </submittedName>
</protein>
<evidence type="ECO:0000259" key="7">
    <source>
        <dbReference type="Pfam" id="PF00155"/>
    </source>
</evidence>
<reference evidence="8 9" key="1">
    <citation type="submission" date="2010-08" db="EMBL/GenBank/DDBJ databases">
        <title>Complete sequence of Clostridium cellulovorans 743B.</title>
        <authorList>
            <consortium name="US DOE Joint Genome Institute"/>
            <person name="Lucas S."/>
            <person name="Copeland A."/>
            <person name="Lapidus A."/>
            <person name="Cheng J.-F."/>
            <person name="Bruce D."/>
            <person name="Goodwin L."/>
            <person name="Pitluck S."/>
            <person name="Chertkov O."/>
            <person name="Detter J.C."/>
            <person name="Han C."/>
            <person name="Tapia R."/>
            <person name="Land M."/>
            <person name="Hauser L."/>
            <person name="Chang Y.-J."/>
            <person name="Jeffries C."/>
            <person name="Kyrpides N."/>
            <person name="Ivanova N."/>
            <person name="Mikhailova N."/>
            <person name="Hemme C.L."/>
            <person name="Woyke T."/>
        </authorList>
    </citation>
    <scope>NUCLEOTIDE SEQUENCE [LARGE SCALE GENOMIC DNA]</scope>
    <source>
        <strain evidence="9">ATCC 35296 / DSM 3052 / OCM 3 / 743B</strain>
    </source>
</reference>
<dbReference type="OrthoDB" id="9802328at2"/>
<dbReference type="SUPFAM" id="SSF53383">
    <property type="entry name" value="PLP-dependent transferases"/>
    <property type="match status" value="1"/>
</dbReference>
<dbReference type="GO" id="GO:1901605">
    <property type="term" value="P:alpha-amino acid metabolic process"/>
    <property type="evidence" value="ECO:0007669"/>
    <property type="project" value="TreeGrafter"/>
</dbReference>
<proteinExistence type="inferred from homology"/>
<dbReference type="Gene3D" id="3.40.640.10">
    <property type="entry name" value="Type I PLP-dependent aspartate aminotransferase-like (Major domain)"/>
    <property type="match status" value="1"/>
</dbReference>
<dbReference type="GO" id="GO:0030170">
    <property type="term" value="F:pyridoxal phosphate binding"/>
    <property type="evidence" value="ECO:0007669"/>
    <property type="project" value="InterPro"/>
</dbReference>